<dbReference type="KEGG" id="ypy:YPK_2635"/>
<organism evidence="2">
    <name type="scientific">Yersinia pseudotuberculosis serotype O:3 (strain YPIII)</name>
    <dbReference type="NCBI Taxonomy" id="502800"/>
    <lineage>
        <taxon>Bacteria</taxon>
        <taxon>Pseudomonadati</taxon>
        <taxon>Pseudomonadota</taxon>
        <taxon>Gammaproteobacteria</taxon>
        <taxon>Enterobacterales</taxon>
        <taxon>Yersiniaceae</taxon>
        <taxon>Yersinia</taxon>
    </lineage>
</organism>
<proteinExistence type="predicted"/>
<dbReference type="EMBL" id="CP000950">
    <property type="protein sequence ID" value="ACA68912.1"/>
    <property type="molecule type" value="Genomic_DNA"/>
</dbReference>
<keyword evidence="1" id="KW-0812">Transmembrane</keyword>
<accession>A0A0H3B4D2</accession>
<reference evidence="2" key="1">
    <citation type="submission" date="2008-02" db="EMBL/GenBank/DDBJ databases">
        <title>Complete sequence of Yersinia pseudotuberculosis YPIII.</title>
        <authorList>
            <consortium name="US DOE Joint Genome Institute"/>
            <person name="Challacombe J.F."/>
            <person name="Bruce D."/>
            <person name="Detter J.C."/>
            <person name="Green L."/>
            <person name="Land M."/>
            <person name="Munk C."/>
            <person name="Lindler L.E."/>
            <person name="Nikolich M.P."/>
            <person name="Brettin T."/>
        </authorList>
    </citation>
    <scope>NUCLEOTIDE SEQUENCE</scope>
    <source>
        <strain evidence="2">YPIII</strain>
    </source>
</reference>
<feature type="transmembrane region" description="Helical" evidence="1">
    <location>
        <begin position="12"/>
        <end position="30"/>
    </location>
</feature>
<sequence>MDSLLVTLTEAVVSIFNFLFSIARIITRVIYSLTSGPYWKRVLITTSVFSVIVGAITFFVMR</sequence>
<gene>
    <name evidence="2" type="ordered locus">YPK_2635</name>
</gene>
<dbReference type="AlphaFoldDB" id="A0A0H3B4D2"/>
<dbReference type="PATRIC" id="fig|502800.11.peg.3334"/>
<name>A0A0H3B4D2_YERPY</name>
<keyword evidence="1" id="KW-1133">Transmembrane helix</keyword>
<feature type="transmembrane region" description="Helical" evidence="1">
    <location>
        <begin position="42"/>
        <end position="61"/>
    </location>
</feature>
<dbReference type="RefSeq" id="WP_002211286.1">
    <property type="nucleotide sequence ID" value="NZ_CP009792.1"/>
</dbReference>
<evidence type="ECO:0000313" key="2">
    <source>
        <dbReference type="EMBL" id="ACA68912.1"/>
    </source>
</evidence>
<protein>
    <submittedName>
        <fullName evidence="2">Uncharacterized protein</fullName>
    </submittedName>
</protein>
<dbReference type="GeneID" id="57977133"/>
<keyword evidence="1" id="KW-0472">Membrane</keyword>
<evidence type="ECO:0000256" key="1">
    <source>
        <dbReference type="SAM" id="Phobius"/>
    </source>
</evidence>